<organism evidence="1 2">
    <name type="scientific">Clunio marinus</name>
    <dbReference type="NCBI Taxonomy" id="568069"/>
    <lineage>
        <taxon>Eukaryota</taxon>
        <taxon>Metazoa</taxon>
        <taxon>Ecdysozoa</taxon>
        <taxon>Arthropoda</taxon>
        <taxon>Hexapoda</taxon>
        <taxon>Insecta</taxon>
        <taxon>Pterygota</taxon>
        <taxon>Neoptera</taxon>
        <taxon>Endopterygota</taxon>
        <taxon>Diptera</taxon>
        <taxon>Nematocera</taxon>
        <taxon>Chironomoidea</taxon>
        <taxon>Chironomidae</taxon>
        <taxon>Clunio</taxon>
    </lineage>
</organism>
<dbReference type="AlphaFoldDB" id="A0A1J1IVK1"/>
<sequence length="68" mass="8151">MTKQSNSHFQLKYEIFTEDDFKTSAYPNFNVEFTLPKTLILLLWVFGMLKIVRDVRLSSVDIYHFINF</sequence>
<dbReference type="OrthoDB" id="5877963at2759"/>
<dbReference type="Proteomes" id="UP000183832">
    <property type="component" value="Unassembled WGS sequence"/>
</dbReference>
<name>A0A1J1IVK1_9DIPT</name>
<keyword evidence="2" id="KW-1185">Reference proteome</keyword>
<accession>A0A1J1IVK1</accession>
<gene>
    <name evidence="1" type="ORF">CLUMA_CG017241</name>
</gene>
<evidence type="ECO:0000313" key="1">
    <source>
        <dbReference type="EMBL" id="CRL04128.1"/>
    </source>
</evidence>
<reference evidence="1 2" key="1">
    <citation type="submission" date="2015-04" db="EMBL/GenBank/DDBJ databases">
        <authorList>
            <person name="Syromyatnikov M.Y."/>
            <person name="Popov V.N."/>
        </authorList>
    </citation>
    <scope>NUCLEOTIDE SEQUENCE [LARGE SCALE GENOMIC DNA]</scope>
</reference>
<dbReference type="EMBL" id="CVRI01000061">
    <property type="protein sequence ID" value="CRL04128.1"/>
    <property type="molecule type" value="Genomic_DNA"/>
</dbReference>
<evidence type="ECO:0000313" key="2">
    <source>
        <dbReference type="Proteomes" id="UP000183832"/>
    </source>
</evidence>
<proteinExistence type="predicted"/>
<protein>
    <submittedName>
        <fullName evidence="1">CLUMA_CG017241, isoform A</fullName>
    </submittedName>
</protein>